<gene>
    <name evidence="2" type="ORF">DL762_005099</name>
</gene>
<reference evidence="2 3" key="1">
    <citation type="submission" date="2018-06" db="EMBL/GenBank/DDBJ databases">
        <title>Complete Genomes of Monosporascus.</title>
        <authorList>
            <person name="Robinson A.J."/>
            <person name="Natvig D.O."/>
        </authorList>
    </citation>
    <scope>NUCLEOTIDE SEQUENCE [LARGE SCALE GENOMIC DNA]</scope>
    <source>
        <strain evidence="2 3">CBS 609.92</strain>
    </source>
</reference>
<sequence length="220" mass="24145">MRLHYNLGSAKVYAEHPMGPLPSDIQDLCGCKANALDDVPPEPASPTSLIGDDDPVATDSSNESNGGTSPDPFYIRLEGRRQCDTILRQTDIATDSTEKIRNAATTLHIQLEDRDVEIAKLKARICKLESDALQEHKAIEICKILFGDLDLDAIRSLLDNPSFKIVIMGGAVAFRKTWSPEDNSDSVTEEEDALNIIPGERECNFGSHNVKSGNPKIEQK</sequence>
<dbReference type="Proteomes" id="UP000294003">
    <property type="component" value="Unassembled WGS sequence"/>
</dbReference>
<comment type="caution">
    <text evidence="2">The sequence shown here is derived from an EMBL/GenBank/DDBJ whole genome shotgun (WGS) entry which is preliminary data.</text>
</comment>
<keyword evidence="3" id="KW-1185">Reference proteome</keyword>
<dbReference type="EMBL" id="QJNS01000132">
    <property type="protein sequence ID" value="RYO85640.1"/>
    <property type="molecule type" value="Genomic_DNA"/>
</dbReference>
<feature type="region of interest" description="Disordered" evidence="1">
    <location>
        <begin position="36"/>
        <end position="73"/>
    </location>
</feature>
<proteinExistence type="predicted"/>
<name>A0ABY0H6W8_9PEZI</name>
<evidence type="ECO:0000313" key="2">
    <source>
        <dbReference type="EMBL" id="RYO85640.1"/>
    </source>
</evidence>
<evidence type="ECO:0000313" key="3">
    <source>
        <dbReference type="Proteomes" id="UP000294003"/>
    </source>
</evidence>
<evidence type="ECO:0000256" key="1">
    <source>
        <dbReference type="SAM" id="MobiDB-lite"/>
    </source>
</evidence>
<protein>
    <submittedName>
        <fullName evidence="2">Uncharacterized protein</fullName>
    </submittedName>
</protein>
<feature type="compositionally biased region" description="Polar residues" evidence="1">
    <location>
        <begin position="58"/>
        <end position="68"/>
    </location>
</feature>
<accession>A0ABY0H6W8</accession>
<organism evidence="2 3">
    <name type="scientific">Monosporascus cannonballus</name>
    <dbReference type="NCBI Taxonomy" id="155416"/>
    <lineage>
        <taxon>Eukaryota</taxon>
        <taxon>Fungi</taxon>
        <taxon>Dikarya</taxon>
        <taxon>Ascomycota</taxon>
        <taxon>Pezizomycotina</taxon>
        <taxon>Sordariomycetes</taxon>
        <taxon>Xylariomycetidae</taxon>
        <taxon>Xylariales</taxon>
        <taxon>Xylariales incertae sedis</taxon>
        <taxon>Monosporascus</taxon>
    </lineage>
</organism>